<evidence type="ECO:0000256" key="4">
    <source>
        <dbReference type="ARBA" id="ARBA00023125"/>
    </source>
</evidence>
<dbReference type="InterPro" id="IPR050313">
    <property type="entry name" value="Carb_Metab_HTH_regulators"/>
</dbReference>
<comment type="caution">
    <text evidence="8">The sequence shown here is derived from an EMBL/GenBank/DDBJ whole genome shotgun (WGS) entry which is preliminary data.</text>
</comment>
<keyword evidence="5" id="KW-0804">Transcription</keyword>
<keyword evidence="4" id="KW-0238">DNA-binding</keyword>
<dbReference type="AlphaFoldDB" id="V6KVE3"/>
<keyword evidence="3" id="KW-0805">Transcription regulation</keyword>
<evidence type="ECO:0000313" key="8">
    <source>
        <dbReference type="EMBL" id="EST36112.1"/>
    </source>
</evidence>
<dbReference type="SUPFAM" id="SSF46785">
    <property type="entry name" value="Winged helix' DNA-binding domain"/>
    <property type="match status" value="1"/>
</dbReference>
<name>V6KVE3_STRRC</name>
<dbReference type="EMBL" id="AWQX01000020">
    <property type="protein sequence ID" value="EST36112.1"/>
    <property type="molecule type" value="Genomic_DNA"/>
</dbReference>
<dbReference type="GO" id="GO:0003677">
    <property type="term" value="F:DNA binding"/>
    <property type="evidence" value="ECO:0007669"/>
    <property type="project" value="UniProtKB-KW"/>
</dbReference>
<keyword evidence="2" id="KW-0678">Repressor</keyword>
<organism evidence="8 9">
    <name type="scientific">Streptomyces roseochromogenus subsp. oscitans DS 12.976</name>
    <dbReference type="NCBI Taxonomy" id="1352936"/>
    <lineage>
        <taxon>Bacteria</taxon>
        <taxon>Bacillati</taxon>
        <taxon>Actinomycetota</taxon>
        <taxon>Actinomycetes</taxon>
        <taxon>Kitasatosporales</taxon>
        <taxon>Streptomycetaceae</taxon>
        <taxon>Streptomyces</taxon>
    </lineage>
</organism>
<evidence type="ECO:0000256" key="3">
    <source>
        <dbReference type="ARBA" id="ARBA00023015"/>
    </source>
</evidence>
<dbReference type="InterPro" id="IPR036390">
    <property type="entry name" value="WH_DNA-bd_sf"/>
</dbReference>
<sequence>MRPSRGTEADVEQRRHRLLQQVIAQGAVRIDTLAENLQVSTMTVHRDLANLESRQLLHKRRGMAVALPNVTLETATRFREYLDIETKEAFAERLIREVKPGQTVLMDCGSTLFPLARRLTRIEGLTVVTNSLRIAGLVGGADAAPGTRVILLGGAFRADFEACAGTDTLRHLSRIRADVMFSSATAIQGGRLSHPDQAWADLKEALQSAAERRVLPVDHSKFGRTATHCYGDATGYDLVLTDDATPEDEIQAIEALGVPVEIVTT</sequence>
<dbReference type="PATRIC" id="fig|1352936.5.peg.692"/>
<dbReference type="InterPro" id="IPR014036">
    <property type="entry name" value="DeoR-like_C"/>
</dbReference>
<proteinExistence type="predicted"/>
<dbReference type="PROSITE" id="PS00894">
    <property type="entry name" value="HTH_DEOR_1"/>
    <property type="match status" value="1"/>
</dbReference>
<dbReference type="InterPro" id="IPR018356">
    <property type="entry name" value="Tscrpt_reg_HTH_DeoR_CS"/>
</dbReference>
<dbReference type="SMART" id="SM01134">
    <property type="entry name" value="DeoRC"/>
    <property type="match status" value="1"/>
</dbReference>
<evidence type="ECO:0000256" key="2">
    <source>
        <dbReference type="ARBA" id="ARBA00022491"/>
    </source>
</evidence>
<dbReference type="OrthoDB" id="3634791at2"/>
<dbReference type="InterPro" id="IPR036388">
    <property type="entry name" value="WH-like_DNA-bd_sf"/>
</dbReference>
<accession>V6KVE3</accession>
<keyword evidence="9" id="KW-1185">Reference proteome</keyword>
<feature type="domain" description="HTH deoR-type" evidence="7">
    <location>
        <begin position="11"/>
        <end position="66"/>
    </location>
</feature>
<dbReference type="SMART" id="SM00420">
    <property type="entry name" value="HTH_DEOR"/>
    <property type="match status" value="1"/>
</dbReference>
<dbReference type="Gene3D" id="1.10.10.10">
    <property type="entry name" value="Winged helix-like DNA-binding domain superfamily/Winged helix DNA-binding domain"/>
    <property type="match status" value="1"/>
</dbReference>
<reference evidence="8 9" key="1">
    <citation type="journal article" date="2014" name="Genome Announc.">
        <title>Draft Genome Sequence of Streptomyces roseochromogenes subsp. oscitans DS 12.976, Producer of the Aminocoumarin Antibiotic Clorobiocin.</title>
        <authorList>
            <person name="Ruckert C."/>
            <person name="Kalinowski J."/>
            <person name="Heide L."/>
            <person name="Apel A.K."/>
        </authorList>
    </citation>
    <scope>NUCLEOTIDE SEQUENCE [LARGE SCALE GENOMIC DNA]</scope>
    <source>
        <strain evidence="8 9">DS 12.976</strain>
    </source>
</reference>
<dbReference type="InterPro" id="IPR037171">
    <property type="entry name" value="NagB/RpiA_transferase-like"/>
</dbReference>
<dbReference type="RefSeq" id="WP_023544653.1">
    <property type="nucleotide sequence ID" value="NZ_CM002285.1"/>
</dbReference>
<dbReference type="InterPro" id="IPR001034">
    <property type="entry name" value="DeoR_HTH"/>
</dbReference>
<dbReference type="PANTHER" id="PTHR30363">
    <property type="entry name" value="HTH-TYPE TRANSCRIPTIONAL REGULATOR SRLR-RELATED"/>
    <property type="match status" value="1"/>
</dbReference>
<dbReference type="Pfam" id="PF08220">
    <property type="entry name" value="HTH_DeoR"/>
    <property type="match status" value="1"/>
</dbReference>
<dbReference type="SUPFAM" id="SSF100950">
    <property type="entry name" value="NagB/RpiA/CoA transferase-like"/>
    <property type="match status" value="1"/>
</dbReference>
<dbReference type="GO" id="GO:0003700">
    <property type="term" value="F:DNA-binding transcription factor activity"/>
    <property type="evidence" value="ECO:0007669"/>
    <property type="project" value="InterPro"/>
</dbReference>
<evidence type="ECO:0000256" key="6">
    <source>
        <dbReference type="ARBA" id="ARBA00024937"/>
    </source>
</evidence>
<dbReference type="HOGENOM" id="CLU_060699_3_0_11"/>
<dbReference type="Pfam" id="PF00455">
    <property type="entry name" value="DeoRC"/>
    <property type="match status" value="1"/>
</dbReference>
<dbReference type="STRING" id="1352936.M878_03150"/>
<gene>
    <name evidence="8" type="ORF">M878_03150</name>
</gene>
<evidence type="ECO:0000259" key="7">
    <source>
        <dbReference type="PROSITE" id="PS51000"/>
    </source>
</evidence>
<evidence type="ECO:0000256" key="1">
    <source>
        <dbReference type="ARBA" id="ARBA00021390"/>
    </source>
</evidence>
<comment type="function">
    <text evidence="6">Repressor of the lactose catabolism operon. Galactose-6-phosphate is the inducer.</text>
</comment>
<dbReference type="Proteomes" id="UP000017984">
    <property type="component" value="Chromosome"/>
</dbReference>
<evidence type="ECO:0000256" key="5">
    <source>
        <dbReference type="ARBA" id="ARBA00023163"/>
    </source>
</evidence>
<dbReference type="PROSITE" id="PS51000">
    <property type="entry name" value="HTH_DEOR_2"/>
    <property type="match status" value="1"/>
</dbReference>
<protein>
    <recommendedName>
        <fullName evidence="1">Lactose phosphotransferase system repressor</fullName>
    </recommendedName>
</protein>
<dbReference type="PANTHER" id="PTHR30363:SF4">
    <property type="entry name" value="GLYCEROL-3-PHOSPHATE REGULON REPRESSOR"/>
    <property type="match status" value="1"/>
</dbReference>
<evidence type="ECO:0000313" key="9">
    <source>
        <dbReference type="Proteomes" id="UP000017984"/>
    </source>
</evidence>